<gene>
    <name evidence="1" type="ORF">LCGC14_1202160</name>
</gene>
<organism evidence="1">
    <name type="scientific">marine sediment metagenome</name>
    <dbReference type="NCBI Taxonomy" id="412755"/>
    <lineage>
        <taxon>unclassified sequences</taxon>
        <taxon>metagenomes</taxon>
        <taxon>ecological metagenomes</taxon>
    </lineage>
</organism>
<protein>
    <submittedName>
        <fullName evidence="1">Uncharacterized protein</fullName>
    </submittedName>
</protein>
<evidence type="ECO:0000313" key="1">
    <source>
        <dbReference type="EMBL" id="KKM94056.1"/>
    </source>
</evidence>
<name>A0A0F9M3V3_9ZZZZ</name>
<dbReference type="EMBL" id="LAZR01006188">
    <property type="protein sequence ID" value="KKM94056.1"/>
    <property type="molecule type" value="Genomic_DNA"/>
</dbReference>
<sequence>MKEKTWIKEYKRHQKKIMLEDEEYLPPCQKACTNCHHAEVDYRDDPCNICTPNNPQFMEMQ</sequence>
<dbReference type="AlphaFoldDB" id="A0A0F9M3V3"/>
<proteinExistence type="predicted"/>
<reference evidence="1" key="1">
    <citation type="journal article" date="2015" name="Nature">
        <title>Complex archaea that bridge the gap between prokaryotes and eukaryotes.</title>
        <authorList>
            <person name="Spang A."/>
            <person name="Saw J.H."/>
            <person name="Jorgensen S.L."/>
            <person name="Zaremba-Niedzwiedzka K."/>
            <person name="Martijn J."/>
            <person name="Lind A.E."/>
            <person name="van Eijk R."/>
            <person name="Schleper C."/>
            <person name="Guy L."/>
            <person name="Ettema T.J."/>
        </authorList>
    </citation>
    <scope>NUCLEOTIDE SEQUENCE</scope>
</reference>
<accession>A0A0F9M3V3</accession>
<comment type="caution">
    <text evidence="1">The sequence shown here is derived from an EMBL/GenBank/DDBJ whole genome shotgun (WGS) entry which is preliminary data.</text>
</comment>